<reference evidence="2" key="3">
    <citation type="submission" date="2022-06" db="UniProtKB">
        <authorList>
            <consortium name="EnsemblPlants"/>
        </authorList>
    </citation>
    <scope>IDENTIFICATION</scope>
</reference>
<feature type="region of interest" description="Disordered" evidence="1">
    <location>
        <begin position="1"/>
        <end position="34"/>
    </location>
</feature>
<proteinExistence type="predicted"/>
<keyword evidence="3" id="KW-1185">Reference proteome</keyword>
<dbReference type="AlphaFoldDB" id="A0A8R7PI51"/>
<protein>
    <submittedName>
        <fullName evidence="2">Uncharacterized protein</fullName>
    </submittedName>
</protein>
<feature type="region of interest" description="Disordered" evidence="1">
    <location>
        <begin position="61"/>
        <end position="88"/>
    </location>
</feature>
<dbReference type="Proteomes" id="UP000015106">
    <property type="component" value="Chromosome 2"/>
</dbReference>
<dbReference type="Gramene" id="TuG1812G0200004582.01.T02">
    <property type="protein sequence ID" value="TuG1812G0200004582.01.T02"/>
    <property type="gene ID" value="TuG1812G0200004582.01"/>
</dbReference>
<accession>A0A8R7PI51</accession>
<dbReference type="EnsemblPlants" id="TuG1812G0200004582.01.T02">
    <property type="protein sequence ID" value="TuG1812G0200004582.01.T02"/>
    <property type="gene ID" value="TuG1812G0200004582.01"/>
</dbReference>
<evidence type="ECO:0000313" key="2">
    <source>
        <dbReference type="EnsemblPlants" id="TuG1812G0200004582.01.T02"/>
    </source>
</evidence>
<name>A0A8R7PI51_TRIUA</name>
<evidence type="ECO:0000313" key="3">
    <source>
        <dbReference type="Proteomes" id="UP000015106"/>
    </source>
</evidence>
<organism evidence="2 3">
    <name type="scientific">Triticum urartu</name>
    <name type="common">Red wild einkorn</name>
    <name type="synonym">Crithodium urartu</name>
    <dbReference type="NCBI Taxonomy" id="4572"/>
    <lineage>
        <taxon>Eukaryota</taxon>
        <taxon>Viridiplantae</taxon>
        <taxon>Streptophyta</taxon>
        <taxon>Embryophyta</taxon>
        <taxon>Tracheophyta</taxon>
        <taxon>Spermatophyta</taxon>
        <taxon>Magnoliopsida</taxon>
        <taxon>Liliopsida</taxon>
        <taxon>Poales</taxon>
        <taxon>Poaceae</taxon>
        <taxon>BOP clade</taxon>
        <taxon>Pooideae</taxon>
        <taxon>Triticodae</taxon>
        <taxon>Triticeae</taxon>
        <taxon>Triticinae</taxon>
        <taxon>Triticum</taxon>
    </lineage>
</organism>
<sequence>EAGGENPLHKEDRGARAPRAVTTRRRRKGGVRGRRFSACRVHEATDRTGGTPHVCAARLLAAKSESQKRHRQRSRNQASDRRGAQLGRVWPPEAVALVQLILSASLVSSSSS</sequence>
<reference evidence="3" key="1">
    <citation type="journal article" date="2013" name="Nature">
        <title>Draft genome of the wheat A-genome progenitor Triticum urartu.</title>
        <authorList>
            <person name="Ling H.Q."/>
            <person name="Zhao S."/>
            <person name="Liu D."/>
            <person name="Wang J."/>
            <person name="Sun H."/>
            <person name="Zhang C."/>
            <person name="Fan H."/>
            <person name="Li D."/>
            <person name="Dong L."/>
            <person name="Tao Y."/>
            <person name="Gao C."/>
            <person name="Wu H."/>
            <person name="Li Y."/>
            <person name="Cui Y."/>
            <person name="Guo X."/>
            <person name="Zheng S."/>
            <person name="Wang B."/>
            <person name="Yu K."/>
            <person name="Liang Q."/>
            <person name="Yang W."/>
            <person name="Lou X."/>
            <person name="Chen J."/>
            <person name="Feng M."/>
            <person name="Jian J."/>
            <person name="Zhang X."/>
            <person name="Luo G."/>
            <person name="Jiang Y."/>
            <person name="Liu J."/>
            <person name="Wang Z."/>
            <person name="Sha Y."/>
            <person name="Zhang B."/>
            <person name="Wu H."/>
            <person name="Tang D."/>
            <person name="Shen Q."/>
            <person name="Xue P."/>
            <person name="Zou S."/>
            <person name="Wang X."/>
            <person name="Liu X."/>
            <person name="Wang F."/>
            <person name="Yang Y."/>
            <person name="An X."/>
            <person name="Dong Z."/>
            <person name="Zhang K."/>
            <person name="Zhang X."/>
            <person name="Luo M.C."/>
            <person name="Dvorak J."/>
            <person name="Tong Y."/>
            <person name="Wang J."/>
            <person name="Yang H."/>
            <person name="Li Z."/>
            <person name="Wang D."/>
            <person name="Zhang A."/>
            <person name="Wang J."/>
        </authorList>
    </citation>
    <scope>NUCLEOTIDE SEQUENCE</scope>
    <source>
        <strain evidence="3">cv. G1812</strain>
    </source>
</reference>
<reference evidence="2" key="2">
    <citation type="submission" date="2018-03" db="EMBL/GenBank/DDBJ databases">
        <title>The Triticum urartu genome reveals the dynamic nature of wheat genome evolution.</title>
        <authorList>
            <person name="Ling H."/>
            <person name="Ma B."/>
            <person name="Shi X."/>
            <person name="Liu H."/>
            <person name="Dong L."/>
            <person name="Sun H."/>
            <person name="Cao Y."/>
            <person name="Gao Q."/>
            <person name="Zheng S."/>
            <person name="Li Y."/>
            <person name="Yu Y."/>
            <person name="Du H."/>
            <person name="Qi M."/>
            <person name="Li Y."/>
            <person name="Yu H."/>
            <person name="Cui Y."/>
            <person name="Wang N."/>
            <person name="Chen C."/>
            <person name="Wu H."/>
            <person name="Zhao Y."/>
            <person name="Zhang J."/>
            <person name="Li Y."/>
            <person name="Zhou W."/>
            <person name="Zhang B."/>
            <person name="Hu W."/>
            <person name="Eijk M."/>
            <person name="Tang J."/>
            <person name="Witsenboer H."/>
            <person name="Zhao S."/>
            <person name="Li Z."/>
            <person name="Zhang A."/>
            <person name="Wang D."/>
            <person name="Liang C."/>
        </authorList>
    </citation>
    <scope>NUCLEOTIDE SEQUENCE [LARGE SCALE GENOMIC DNA]</scope>
    <source>
        <strain evidence="2">cv. G1812</strain>
    </source>
</reference>
<evidence type="ECO:0000256" key="1">
    <source>
        <dbReference type="SAM" id="MobiDB-lite"/>
    </source>
</evidence>
<feature type="compositionally biased region" description="Basic residues" evidence="1">
    <location>
        <begin position="22"/>
        <end position="34"/>
    </location>
</feature>